<evidence type="ECO:0000256" key="1">
    <source>
        <dbReference type="SAM" id="SignalP"/>
    </source>
</evidence>
<evidence type="ECO:0000313" key="3">
    <source>
        <dbReference type="Proteomes" id="UP000652761"/>
    </source>
</evidence>
<name>A0A843V3T7_COLES</name>
<gene>
    <name evidence="2" type="ORF">Taro_023289</name>
</gene>
<proteinExistence type="predicted"/>
<comment type="caution">
    <text evidence="2">The sequence shown here is derived from an EMBL/GenBank/DDBJ whole genome shotgun (WGS) entry which is preliminary data.</text>
</comment>
<dbReference type="Proteomes" id="UP000652761">
    <property type="component" value="Unassembled WGS sequence"/>
</dbReference>
<keyword evidence="3" id="KW-1185">Reference proteome</keyword>
<feature type="signal peptide" evidence="1">
    <location>
        <begin position="1"/>
        <end position="22"/>
    </location>
</feature>
<dbReference type="EMBL" id="NMUH01001266">
    <property type="protein sequence ID" value="MQL90688.1"/>
    <property type="molecule type" value="Genomic_DNA"/>
</dbReference>
<evidence type="ECO:0000313" key="2">
    <source>
        <dbReference type="EMBL" id="MQL90688.1"/>
    </source>
</evidence>
<keyword evidence="1" id="KW-0732">Signal</keyword>
<sequence>MHMGMAPFLSFLFLLPFTASSGDSFMAVSNAAERNYQYMGDRFDVHDLANVFHSEATSSESSPSDFSILCLEIARKAKEALTDQNLICEIDNLASALCSVVPSDFEAKVDIISN</sequence>
<feature type="chain" id="PRO_5032447915" evidence="1">
    <location>
        <begin position="23"/>
        <end position="114"/>
    </location>
</feature>
<reference evidence="2" key="1">
    <citation type="submission" date="2017-07" db="EMBL/GenBank/DDBJ databases">
        <title>Taro Niue Genome Assembly and Annotation.</title>
        <authorList>
            <person name="Atibalentja N."/>
            <person name="Keating K."/>
            <person name="Fields C.J."/>
        </authorList>
    </citation>
    <scope>NUCLEOTIDE SEQUENCE</scope>
    <source>
        <strain evidence="2">Niue_2</strain>
        <tissue evidence="2">Leaf</tissue>
    </source>
</reference>
<accession>A0A843V3T7</accession>
<protein>
    <submittedName>
        <fullName evidence="2">Uncharacterized protein</fullName>
    </submittedName>
</protein>
<dbReference type="AlphaFoldDB" id="A0A843V3T7"/>
<organism evidence="2 3">
    <name type="scientific">Colocasia esculenta</name>
    <name type="common">Wild taro</name>
    <name type="synonym">Arum esculentum</name>
    <dbReference type="NCBI Taxonomy" id="4460"/>
    <lineage>
        <taxon>Eukaryota</taxon>
        <taxon>Viridiplantae</taxon>
        <taxon>Streptophyta</taxon>
        <taxon>Embryophyta</taxon>
        <taxon>Tracheophyta</taxon>
        <taxon>Spermatophyta</taxon>
        <taxon>Magnoliopsida</taxon>
        <taxon>Liliopsida</taxon>
        <taxon>Araceae</taxon>
        <taxon>Aroideae</taxon>
        <taxon>Colocasieae</taxon>
        <taxon>Colocasia</taxon>
    </lineage>
</organism>